<feature type="transmembrane region" description="Helical" evidence="1">
    <location>
        <begin position="21"/>
        <end position="39"/>
    </location>
</feature>
<organism evidence="2 3">
    <name type="scientific">Leucothrix pacifica</name>
    <dbReference type="NCBI Taxonomy" id="1247513"/>
    <lineage>
        <taxon>Bacteria</taxon>
        <taxon>Pseudomonadati</taxon>
        <taxon>Pseudomonadota</taxon>
        <taxon>Gammaproteobacteria</taxon>
        <taxon>Thiotrichales</taxon>
        <taxon>Thiotrichaceae</taxon>
        <taxon>Leucothrix</taxon>
    </lineage>
</organism>
<dbReference type="InterPro" id="IPR045781">
    <property type="entry name" value="SxtJ"/>
</dbReference>
<name>A0A317CMK8_9GAMM</name>
<sequence length="138" mass="15952">MMNSEVKKTDFTAKELRDFGLIMAGMLILMFGLVLPWLFSFSTPYWPFIAAFGFVVAALLKPLILAPVNRVWLKISDVLGWVNTRLVMGIMFFLLIVPIGLLVRVFKKDPLNNQWSETDESYRIVTKNRNKDHLEKPF</sequence>
<keyword evidence="1" id="KW-0472">Membrane</keyword>
<keyword evidence="1" id="KW-0812">Transmembrane</keyword>
<keyword evidence="3" id="KW-1185">Reference proteome</keyword>
<dbReference type="OrthoDB" id="9790341at2"/>
<keyword evidence="1" id="KW-1133">Transmembrane helix</keyword>
<feature type="transmembrane region" description="Helical" evidence="1">
    <location>
        <begin position="45"/>
        <end position="65"/>
    </location>
</feature>
<reference evidence="2 3" key="1">
    <citation type="submission" date="2018-05" db="EMBL/GenBank/DDBJ databases">
        <title>Leucothrix arctica sp. nov., isolated from Arctic seawater.</title>
        <authorList>
            <person name="Choi A."/>
            <person name="Baek K."/>
        </authorList>
    </citation>
    <scope>NUCLEOTIDE SEQUENCE [LARGE SCALE GENOMIC DNA]</scope>
    <source>
        <strain evidence="2 3">JCM 18388</strain>
    </source>
</reference>
<dbReference type="RefSeq" id="WP_109836512.1">
    <property type="nucleotide sequence ID" value="NZ_QGKM01000008.1"/>
</dbReference>
<proteinExistence type="predicted"/>
<evidence type="ECO:0000256" key="1">
    <source>
        <dbReference type="SAM" id="Phobius"/>
    </source>
</evidence>
<evidence type="ECO:0000313" key="2">
    <source>
        <dbReference type="EMBL" id="PWQ99778.1"/>
    </source>
</evidence>
<dbReference type="EMBL" id="QGKM01000008">
    <property type="protein sequence ID" value="PWQ99778.1"/>
    <property type="molecule type" value="Genomic_DNA"/>
</dbReference>
<dbReference type="Pfam" id="PF19588">
    <property type="entry name" value="SxtJ"/>
    <property type="match status" value="1"/>
</dbReference>
<protein>
    <submittedName>
        <fullName evidence="2">SxtJ</fullName>
    </submittedName>
</protein>
<evidence type="ECO:0000313" key="3">
    <source>
        <dbReference type="Proteomes" id="UP000245539"/>
    </source>
</evidence>
<feature type="transmembrane region" description="Helical" evidence="1">
    <location>
        <begin position="86"/>
        <end position="106"/>
    </location>
</feature>
<comment type="caution">
    <text evidence="2">The sequence shown here is derived from an EMBL/GenBank/DDBJ whole genome shotgun (WGS) entry which is preliminary data.</text>
</comment>
<dbReference type="Proteomes" id="UP000245539">
    <property type="component" value="Unassembled WGS sequence"/>
</dbReference>
<dbReference type="AlphaFoldDB" id="A0A317CMK8"/>
<accession>A0A317CMK8</accession>
<gene>
    <name evidence="2" type="ORF">DKW60_04700</name>
</gene>